<dbReference type="EC" id="4.2.1.1" evidence="3"/>
<dbReference type="Pfam" id="PF00194">
    <property type="entry name" value="Carb_anhydrase"/>
    <property type="match status" value="1"/>
</dbReference>
<keyword evidence="5" id="KW-0479">Metal-binding</keyword>
<proteinExistence type="inferred from homology"/>
<evidence type="ECO:0000259" key="9">
    <source>
        <dbReference type="PROSITE" id="PS51144"/>
    </source>
</evidence>
<dbReference type="PROSITE" id="PS51144">
    <property type="entry name" value="ALPHA_CA_2"/>
    <property type="match status" value="1"/>
</dbReference>
<feature type="domain" description="Alpha-carbonic anhydrase" evidence="9">
    <location>
        <begin position="1"/>
        <end position="188"/>
    </location>
</feature>
<organism evidence="10 11">
    <name type="scientific">Tegillarca granosa</name>
    <name type="common">Malaysian cockle</name>
    <name type="synonym">Anadara granosa</name>
    <dbReference type="NCBI Taxonomy" id="220873"/>
    <lineage>
        <taxon>Eukaryota</taxon>
        <taxon>Metazoa</taxon>
        <taxon>Spiralia</taxon>
        <taxon>Lophotrochozoa</taxon>
        <taxon>Mollusca</taxon>
        <taxon>Bivalvia</taxon>
        <taxon>Autobranchia</taxon>
        <taxon>Pteriomorphia</taxon>
        <taxon>Arcoida</taxon>
        <taxon>Arcoidea</taxon>
        <taxon>Arcidae</taxon>
        <taxon>Tegillarca</taxon>
    </lineage>
</organism>
<sequence length="188" mass="21843">MPTICEMVYDRKLRPFRLHGFQRPLTYSRVKNNGHTVQVEINDNLTVQGGGLDGPYKVSQFHFHWGPDSNRGSEHCYNGMYFPLEEKRIFESIVFSIVTKIRCAWNQLHIVTFNMKYPSIQEAMKRPDGLAVLGFWFEVFSLSKAAIVLPSNIIHRVVPQSNLISVICFYIQRFRTLYEDKTGTHPMV</sequence>
<dbReference type="Gene3D" id="3.10.200.10">
    <property type="entry name" value="Alpha carbonic anhydrase"/>
    <property type="match status" value="1"/>
</dbReference>
<gene>
    <name evidence="10" type="ORF">KUTeg_014230</name>
</gene>
<evidence type="ECO:0000313" key="11">
    <source>
        <dbReference type="Proteomes" id="UP001217089"/>
    </source>
</evidence>
<accession>A0ABQ9EZI3</accession>
<evidence type="ECO:0000256" key="1">
    <source>
        <dbReference type="ARBA" id="ARBA00004613"/>
    </source>
</evidence>
<dbReference type="PANTHER" id="PTHR18952">
    <property type="entry name" value="CARBONIC ANHYDRASE"/>
    <property type="match status" value="1"/>
</dbReference>
<dbReference type="InterPro" id="IPR036398">
    <property type="entry name" value="CA_dom_sf"/>
</dbReference>
<dbReference type="EMBL" id="JARBDR010000657">
    <property type="protein sequence ID" value="KAJ8309356.1"/>
    <property type="molecule type" value="Genomic_DNA"/>
</dbReference>
<evidence type="ECO:0000256" key="8">
    <source>
        <dbReference type="ARBA" id="ARBA00048348"/>
    </source>
</evidence>
<evidence type="ECO:0000256" key="4">
    <source>
        <dbReference type="ARBA" id="ARBA00022525"/>
    </source>
</evidence>
<keyword evidence="6" id="KW-0862">Zinc</keyword>
<dbReference type="InterPro" id="IPR001148">
    <property type="entry name" value="CA_dom"/>
</dbReference>
<keyword evidence="4" id="KW-0964">Secreted</keyword>
<evidence type="ECO:0000256" key="5">
    <source>
        <dbReference type="ARBA" id="ARBA00022723"/>
    </source>
</evidence>
<dbReference type="InterPro" id="IPR023561">
    <property type="entry name" value="Carbonic_anhydrase_a-class"/>
</dbReference>
<protein>
    <recommendedName>
        <fullName evidence="3">carbonic anhydrase</fullName>
        <ecNumber evidence="3">4.2.1.1</ecNumber>
    </recommendedName>
</protein>
<dbReference type="SUPFAM" id="SSF51069">
    <property type="entry name" value="Carbonic anhydrase"/>
    <property type="match status" value="1"/>
</dbReference>
<evidence type="ECO:0000256" key="3">
    <source>
        <dbReference type="ARBA" id="ARBA00012925"/>
    </source>
</evidence>
<dbReference type="PANTHER" id="PTHR18952:SF265">
    <property type="entry name" value="CARBONIC ANHYDRASE"/>
    <property type="match status" value="1"/>
</dbReference>
<keyword evidence="7" id="KW-0456">Lyase</keyword>
<comment type="catalytic activity">
    <reaction evidence="8">
        <text>hydrogencarbonate + H(+) = CO2 + H2O</text>
        <dbReference type="Rhea" id="RHEA:10748"/>
        <dbReference type="ChEBI" id="CHEBI:15377"/>
        <dbReference type="ChEBI" id="CHEBI:15378"/>
        <dbReference type="ChEBI" id="CHEBI:16526"/>
        <dbReference type="ChEBI" id="CHEBI:17544"/>
        <dbReference type="EC" id="4.2.1.1"/>
    </reaction>
</comment>
<keyword evidence="11" id="KW-1185">Reference proteome</keyword>
<reference evidence="10 11" key="1">
    <citation type="submission" date="2022-12" db="EMBL/GenBank/DDBJ databases">
        <title>Chromosome-level genome of Tegillarca granosa.</title>
        <authorList>
            <person name="Kim J."/>
        </authorList>
    </citation>
    <scope>NUCLEOTIDE SEQUENCE [LARGE SCALE GENOMIC DNA]</scope>
    <source>
        <strain evidence="10">Teg-2019</strain>
        <tissue evidence="10">Adductor muscle</tissue>
    </source>
</reference>
<dbReference type="Proteomes" id="UP001217089">
    <property type="component" value="Unassembled WGS sequence"/>
</dbReference>
<comment type="subcellular location">
    <subcellularLocation>
        <location evidence="1">Secreted</location>
    </subcellularLocation>
</comment>
<evidence type="ECO:0000313" key="10">
    <source>
        <dbReference type="EMBL" id="KAJ8309356.1"/>
    </source>
</evidence>
<comment type="caution">
    <text evidence="10">The sequence shown here is derived from an EMBL/GenBank/DDBJ whole genome shotgun (WGS) entry which is preliminary data.</text>
</comment>
<comment type="similarity">
    <text evidence="2">Belongs to the alpha-carbonic anhydrase family.</text>
</comment>
<evidence type="ECO:0000256" key="7">
    <source>
        <dbReference type="ARBA" id="ARBA00023239"/>
    </source>
</evidence>
<evidence type="ECO:0000256" key="2">
    <source>
        <dbReference type="ARBA" id="ARBA00010718"/>
    </source>
</evidence>
<name>A0ABQ9EZI3_TEGGR</name>
<dbReference type="SMART" id="SM01057">
    <property type="entry name" value="Carb_anhydrase"/>
    <property type="match status" value="1"/>
</dbReference>
<evidence type="ECO:0000256" key="6">
    <source>
        <dbReference type="ARBA" id="ARBA00022833"/>
    </source>
</evidence>